<name>A0A9Q1F682_SYNKA</name>
<dbReference type="GO" id="GO:0000122">
    <property type="term" value="P:negative regulation of transcription by RNA polymerase II"/>
    <property type="evidence" value="ECO:0007669"/>
    <property type="project" value="TreeGrafter"/>
</dbReference>
<feature type="compositionally biased region" description="Polar residues" evidence="9">
    <location>
        <begin position="516"/>
        <end position="529"/>
    </location>
</feature>
<dbReference type="InterPro" id="IPR032365">
    <property type="entry name" value="PUFD"/>
</dbReference>
<feature type="compositionally biased region" description="Acidic residues" evidence="9">
    <location>
        <begin position="937"/>
        <end position="948"/>
    </location>
</feature>
<dbReference type="InterPro" id="IPR002110">
    <property type="entry name" value="Ankyrin_rpt"/>
</dbReference>
<dbReference type="PANTHER" id="PTHR24117">
    <property type="entry name" value="AGAP007537-PB"/>
    <property type="match status" value="1"/>
</dbReference>
<dbReference type="PROSITE" id="PS50297">
    <property type="entry name" value="ANK_REP_REGION"/>
    <property type="match status" value="2"/>
</dbReference>
<keyword evidence="6" id="KW-0539">Nucleus</keyword>
<feature type="region of interest" description="Disordered" evidence="9">
    <location>
        <begin position="806"/>
        <end position="831"/>
    </location>
</feature>
<feature type="domain" description="BCL-6 corepressor non-ankyrin-repeat" evidence="10">
    <location>
        <begin position="1185"/>
        <end position="1400"/>
    </location>
</feature>
<evidence type="ECO:0000259" key="11">
    <source>
        <dbReference type="Pfam" id="PF16553"/>
    </source>
</evidence>
<dbReference type="GO" id="GO:0003714">
    <property type="term" value="F:transcription corepressor activity"/>
    <property type="evidence" value="ECO:0007669"/>
    <property type="project" value="TreeGrafter"/>
</dbReference>
<dbReference type="SUPFAM" id="SSF48403">
    <property type="entry name" value="Ankyrin repeat"/>
    <property type="match status" value="1"/>
</dbReference>
<keyword evidence="4" id="KW-0677">Repeat</keyword>
<dbReference type="Proteomes" id="UP001152622">
    <property type="component" value="Chromosome 8"/>
</dbReference>
<feature type="region of interest" description="Disordered" evidence="9">
    <location>
        <begin position="1107"/>
        <end position="1152"/>
    </location>
</feature>
<dbReference type="InterPro" id="IPR038227">
    <property type="entry name" value="PUFD_som_sf"/>
</dbReference>
<dbReference type="PROSITE" id="PS50088">
    <property type="entry name" value="ANK_REPEAT"/>
    <property type="match status" value="2"/>
</dbReference>
<evidence type="ECO:0000256" key="6">
    <source>
        <dbReference type="ARBA" id="ARBA00023242"/>
    </source>
</evidence>
<feature type="compositionally biased region" description="Low complexity" evidence="9">
    <location>
        <begin position="352"/>
        <end position="363"/>
    </location>
</feature>
<feature type="region of interest" description="Disordered" evidence="9">
    <location>
        <begin position="1029"/>
        <end position="1076"/>
    </location>
</feature>
<protein>
    <recommendedName>
        <fullName evidence="14">BCL-6 corepressor</fullName>
    </recommendedName>
</protein>
<feature type="repeat" description="ANK" evidence="8">
    <location>
        <begin position="1489"/>
        <end position="1521"/>
    </location>
</feature>
<feature type="region of interest" description="Disordered" evidence="9">
    <location>
        <begin position="248"/>
        <end position="643"/>
    </location>
</feature>
<feature type="compositionally biased region" description="Pro residues" evidence="9">
    <location>
        <begin position="1399"/>
        <end position="1412"/>
    </location>
</feature>
<keyword evidence="8" id="KW-0040">ANK repeat</keyword>
<dbReference type="SMART" id="SM00248">
    <property type="entry name" value="ANK"/>
    <property type="match status" value="3"/>
</dbReference>
<feature type="compositionally biased region" description="Polar residues" evidence="9">
    <location>
        <begin position="481"/>
        <end position="491"/>
    </location>
</feature>
<evidence type="ECO:0000313" key="12">
    <source>
        <dbReference type="EMBL" id="KAJ8351875.1"/>
    </source>
</evidence>
<keyword evidence="3" id="KW-0597">Phosphoprotein</keyword>
<evidence type="ECO:0000256" key="7">
    <source>
        <dbReference type="ARBA" id="ARBA00034703"/>
    </source>
</evidence>
<feature type="compositionally biased region" description="Basic and acidic residues" evidence="9">
    <location>
        <begin position="1138"/>
        <end position="1148"/>
    </location>
</feature>
<evidence type="ECO:0000256" key="1">
    <source>
        <dbReference type="ARBA" id="ARBA00004123"/>
    </source>
</evidence>
<evidence type="ECO:0000259" key="10">
    <source>
        <dbReference type="Pfam" id="PF15808"/>
    </source>
</evidence>
<dbReference type="Pfam" id="PF12796">
    <property type="entry name" value="Ank_2"/>
    <property type="match status" value="1"/>
</dbReference>
<comment type="caution">
    <text evidence="12">The sequence shown here is derived from an EMBL/GenBank/DDBJ whole genome shotgun (WGS) entry which is preliminary data.</text>
</comment>
<keyword evidence="2" id="KW-1017">Isopeptide bond</keyword>
<comment type="subcellular location">
    <subcellularLocation>
        <location evidence="1">Nucleus</location>
    </subcellularLocation>
</comment>
<accession>A0A9Q1F682</accession>
<keyword evidence="5" id="KW-0832">Ubl conjugation</keyword>
<comment type="similarity">
    <text evidence="7">Belongs to the BCOR family.</text>
</comment>
<dbReference type="GO" id="GO:0005634">
    <property type="term" value="C:nucleus"/>
    <property type="evidence" value="ECO:0007669"/>
    <property type="project" value="UniProtKB-SubCell"/>
</dbReference>
<feature type="repeat" description="ANK" evidence="8">
    <location>
        <begin position="1522"/>
        <end position="1554"/>
    </location>
</feature>
<feature type="compositionally biased region" description="Low complexity" evidence="9">
    <location>
        <begin position="409"/>
        <end position="420"/>
    </location>
</feature>
<dbReference type="OrthoDB" id="3666223at2759"/>
<evidence type="ECO:0000256" key="4">
    <source>
        <dbReference type="ARBA" id="ARBA00022737"/>
    </source>
</evidence>
<feature type="compositionally biased region" description="Basic and acidic residues" evidence="9">
    <location>
        <begin position="1348"/>
        <end position="1360"/>
    </location>
</feature>
<dbReference type="Pfam" id="PF15808">
    <property type="entry name" value="BCOR"/>
    <property type="match status" value="1"/>
</dbReference>
<evidence type="ECO:0000256" key="3">
    <source>
        <dbReference type="ARBA" id="ARBA00022553"/>
    </source>
</evidence>
<dbReference type="PANTHER" id="PTHR24117:SF8">
    <property type="entry name" value="BCL-6 COREPRESSOR"/>
    <property type="match status" value="1"/>
</dbReference>
<dbReference type="Pfam" id="PF16553">
    <property type="entry name" value="PUFD"/>
    <property type="match status" value="1"/>
</dbReference>
<feature type="region of interest" description="Disordered" evidence="9">
    <location>
        <begin position="902"/>
        <end position="960"/>
    </location>
</feature>
<feature type="compositionally biased region" description="Low complexity" evidence="9">
    <location>
        <begin position="270"/>
        <end position="303"/>
    </location>
</feature>
<feature type="domain" description="BCL-6 corepressor PCGF1 binding" evidence="11">
    <location>
        <begin position="1626"/>
        <end position="1736"/>
    </location>
</feature>
<dbReference type="InterPro" id="IPR036770">
    <property type="entry name" value="Ankyrin_rpt-contain_sf"/>
</dbReference>
<feature type="compositionally biased region" description="Low complexity" evidence="9">
    <location>
        <begin position="1413"/>
        <end position="1422"/>
    </location>
</feature>
<dbReference type="InterPro" id="IPR031628">
    <property type="entry name" value="BCOR"/>
</dbReference>
<dbReference type="CDD" id="cd14261">
    <property type="entry name" value="PUFD"/>
    <property type="match status" value="1"/>
</dbReference>
<organism evidence="12 13">
    <name type="scientific">Synaphobranchus kaupii</name>
    <name type="common">Kaup's arrowtooth eel</name>
    <dbReference type="NCBI Taxonomy" id="118154"/>
    <lineage>
        <taxon>Eukaryota</taxon>
        <taxon>Metazoa</taxon>
        <taxon>Chordata</taxon>
        <taxon>Craniata</taxon>
        <taxon>Vertebrata</taxon>
        <taxon>Euteleostomi</taxon>
        <taxon>Actinopterygii</taxon>
        <taxon>Neopterygii</taxon>
        <taxon>Teleostei</taxon>
        <taxon>Anguilliformes</taxon>
        <taxon>Synaphobranchidae</taxon>
        <taxon>Synaphobranchus</taxon>
    </lineage>
</organism>
<gene>
    <name evidence="12" type="ORF">SKAU_G00233510</name>
</gene>
<keyword evidence="13" id="KW-1185">Reference proteome</keyword>
<evidence type="ECO:0008006" key="14">
    <source>
        <dbReference type="Google" id="ProtNLM"/>
    </source>
</evidence>
<feature type="compositionally biased region" description="Basic and acidic residues" evidence="9">
    <location>
        <begin position="920"/>
        <end position="936"/>
    </location>
</feature>
<feature type="region of interest" description="Disordered" evidence="9">
    <location>
        <begin position="854"/>
        <end position="873"/>
    </location>
</feature>
<dbReference type="Gene3D" id="1.25.40.20">
    <property type="entry name" value="Ankyrin repeat-containing domain"/>
    <property type="match status" value="1"/>
</dbReference>
<feature type="compositionally biased region" description="Polar residues" evidence="9">
    <location>
        <begin position="809"/>
        <end position="818"/>
    </location>
</feature>
<feature type="compositionally biased region" description="Basic and acidic residues" evidence="9">
    <location>
        <begin position="903"/>
        <end position="913"/>
    </location>
</feature>
<evidence type="ECO:0000256" key="8">
    <source>
        <dbReference type="PROSITE-ProRule" id="PRU00023"/>
    </source>
</evidence>
<proteinExistence type="inferred from homology"/>
<dbReference type="EMBL" id="JAINUF010000008">
    <property type="protein sequence ID" value="KAJ8351875.1"/>
    <property type="molecule type" value="Genomic_DNA"/>
</dbReference>
<evidence type="ECO:0000256" key="5">
    <source>
        <dbReference type="ARBA" id="ARBA00022843"/>
    </source>
</evidence>
<feature type="region of interest" description="Disordered" evidence="9">
    <location>
        <begin position="1203"/>
        <end position="1237"/>
    </location>
</feature>
<feature type="compositionally biased region" description="Pro residues" evidence="9">
    <location>
        <begin position="327"/>
        <end position="337"/>
    </location>
</feature>
<dbReference type="FunFam" id="1.25.40.20:FF:000032">
    <property type="entry name" value="BCL-6 corepressor isoform X1"/>
    <property type="match status" value="1"/>
</dbReference>
<sequence length="1746" mass="188915">MVDASAACRMNPLAALAMDRSSLMRESLRVHGGMVYPGLRALSVEKPREAAGVPMGYDLHYKPDMALESRKPAGSYVSLYKSPSPAPGLQKPLLVPGAGGDALGLDRRMGTTEKQSDLGLNGSSAYLRLPWVNPYQDAGMYPFLDSSKYAALNMYKASFLSQPSPYLAQHLSYQPLCGGAGGSAAGTERLFYMPPYPPPPAPISSPLAPPLRIPTATVAPTALSPLVHCQDKGLQSIGPRIHHEPSAFGQQLHQQPPQPLHQSHSDRQHSSSTKSSRTPSSKSLGSTSGGSAISSASMNGSSSNLPVDSTPSVLMQSPRTPACLPQTPAPPPPPPPVLDGSLDFQKSLIRGPTSSSSSSTSPSMNHPFFMTGMNPEHPSPARPAGHRSKIKEGSSEPWSSSGGERKSSKSPSKTTSEKPTQQGSAKDPADKPLDLSAKIADFGAPPNGFPPKLEALAKLGNSPTARYGQLPGRDLLKETLSPPSMVSTSSKLPERPEIISTLHSSWVVPGPGPTHNLDSNQNQGTSVIKNKNLDRVLPQQRSSSCPRIGESNGIPAPAPAPTPTPAVVTPAGRPASTSPSPKLNGEWPKPASSIPEKSPQASQPSGKLVKTPKRPEPQEITYKPPQSHLENGQTPSHLYLPQNDTFLPPSVAYANRYLPYPDGMSLPHIPLPGKGPVYPHPVLLGSGGLFPGRVAPPKHGLPYGLPSSHGEFLTYHDSQEMVHPLMSPHLGAGLERRPKTQEKLRFHEDAVAHKSRHSMEPADGTCKPNREIEWSVGPGFKPQNKLPAPAGKEKIICIDLIQDDADGGSLSTKQSTPSGKKGEPARPTGEGEPELMQLLLSRQLAEPDMQLELCGKAGPQQPDIRRDRASPEHAIVQGAESPVCHSPLPDLLEQQTLRCARTSGDRTAGDRTSEQTNAQPEHHSFHHYTEPIKDVPEDGESHEEDEDGSNGSSKTRRSSLAKRIANSSGYVGDRFKCVTTELYADSSKLSREQRALQMEGLSQEDSNISQPAANCERAMMRFSELELKEKEGGGGPGRELADSQRSQGDWDCSQRSAHPGVTAPPNEAEKDGVNNRVPVLQRCGVPREAPPPLEQEQGRAHVERQLEGGGAAEGQPQEDVSPSATHARKRTQGLEENQDPHADQDFQAKRPRLSTDVWTEGDVTHPSEHLLEEVKNLKVCIELTGLRLRKPRHLAHLRELWEGGSSPERPEADPALLHGPALDRSESVGAYPPEVNADRKVRTGSLEERVAKKRSEVNRSWCDKVFCNSDMNQGLTPTHRVCLDLPPHAPARLSDKRQRLKEHRKVLGSGPASPDSSWEPGDPAPRLRRLAESEKPNGKRQCKTKHISLRERRGMSRTAEDCPAPTPTPDPAPEQTVGLKRTSRKRSASLSDYDSSPVKPRPPSPPPCPATPLTPLQTTPAAQPSPPSGGNPSPDTPASRPMPPEARRLIVNKNAGETLLQRAARLGYEEVVLYCLENKVCDVNHRDNAGYCALHEACARGWLSIVQHLVEHGADINCSAQDGTRPLHDAVENDHLDVVRLLLSYGADPTLATYSGRGLLKMTHSELMECFLSDYFADLQGRADEEPGLCWEFYGSSVCEPADDLSAFNVLANPPAPAEGEEEQREVFEFEFSDRPLLPCYNIQVSLSQGPRNWLLLSDVLKRLKMSARAFRAAFTHIEVATIAEAEFYKQASLSQLFSCPDELEGFLPDSKELLDLVEISAELTALLGSSLECLDGSWGPVTTAR</sequence>
<dbReference type="InterPro" id="IPR047144">
    <property type="entry name" value="BCOR-like"/>
</dbReference>
<reference evidence="12" key="1">
    <citation type="journal article" date="2023" name="Science">
        <title>Genome structures resolve the early diversification of teleost fishes.</title>
        <authorList>
            <person name="Parey E."/>
            <person name="Louis A."/>
            <person name="Montfort J."/>
            <person name="Bouchez O."/>
            <person name="Roques C."/>
            <person name="Iampietro C."/>
            <person name="Lluch J."/>
            <person name="Castinel A."/>
            <person name="Donnadieu C."/>
            <person name="Desvignes T."/>
            <person name="Floi Bucao C."/>
            <person name="Jouanno E."/>
            <person name="Wen M."/>
            <person name="Mejri S."/>
            <person name="Dirks R."/>
            <person name="Jansen H."/>
            <person name="Henkel C."/>
            <person name="Chen W.J."/>
            <person name="Zahm M."/>
            <person name="Cabau C."/>
            <person name="Klopp C."/>
            <person name="Thompson A.W."/>
            <person name="Robinson-Rechavi M."/>
            <person name="Braasch I."/>
            <person name="Lecointre G."/>
            <person name="Bobe J."/>
            <person name="Postlethwait J.H."/>
            <person name="Berthelot C."/>
            <person name="Roest Crollius H."/>
            <person name="Guiguen Y."/>
        </authorList>
    </citation>
    <scope>NUCLEOTIDE SEQUENCE</scope>
    <source>
        <strain evidence="12">WJC10195</strain>
    </source>
</reference>
<evidence type="ECO:0000256" key="2">
    <source>
        <dbReference type="ARBA" id="ARBA00022499"/>
    </source>
</evidence>
<evidence type="ECO:0000256" key="9">
    <source>
        <dbReference type="SAM" id="MobiDB-lite"/>
    </source>
</evidence>
<feature type="region of interest" description="Disordered" evidence="9">
    <location>
        <begin position="1293"/>
        <end position="1443"/>
    </location>
</feature>
<dbReference type="Gene3D" id="3.10.260.40">
    <property type="entry name" value="BCL-6 corepressor, PCGF1 binding domain"/>
    <property type="match status" value="1"/>
</dbReference>
<feature type="compositionally biased region" description="Polar residues" evidence="9">
    <location>
        <begin position="304"/>
        <end position="319"/>
    </location>
</feature>
<feature type="compositionally biased region" description="Basic residues" evidence="9">
    <location>
        <begin position="1338"/>
        <end position="1347"/>
    </location>
</feature>
<evidence type="ECO:0000313" key="13">
    <source>
        <dbReference type="Proteomes" id="UP001152622"/>
    </source>
</evidence>